<organism evidence="9 10">
    <name type="scientific">Gonium pectorale</name>
    <name type="common">Green alga</name>
    <dbReference type="NCBI Taxonomy" id="33097"/>
    <lineage>
        <taxon>Eukaryota</taxon>
        <taxon>Viridiplantae</taxon>
        <taxon>Chlorophyta</taxon>
        <taxon>core chlorophytes</taxon>
        <taxon>Chlorophyceae</taxon>
        <taxon>CS clade</taxon>
        <taxon>Chlamydomonadales</taxon>
        <taxon>Volvocaceae</taxon>
        <taxon>Gonium</taxon>
    </lineage>
</organism>
<dbReference type="CDD" id="cd18808">
    <property type="entry name" value="SF1_C_Upf1"/>
    <property type="match status" value="1"/>
</dbReference>
<dbReference type="InterPro" id="IPR041677">
    <property type="entry name" value="DNA2/NAM7_AAA_11"/>
</dbReference>
<feature type="region of interest" description="Disordered" evidence="5">
    <location>
        <begin position="1986"/>
        <end position="2008"/>
    </location>
</feature>
<feature type="compositionally biased region" description="Gly residues" evidence="5">
    <location>
        <begin position="2215"/>
        <end position="2239"/>
    </location>
</feature>
<feature type="compositionally biased region" description="Gly residues" evidence="5">
    <location>
        <begin position="977"/>
        <end position="1002"/>
    </location>
</feature>
<evidence type="ECO:0000256" key="1">
    <source>
        <dbReference type="ARBA" id="ARBA00022741"/>
    </source>
</evidence>
<dbReference type="GO" id="GO:0004386">
    <property type="term" value="F:helicase activity"/>
    <property type="evidence" value="ECO:0007669"/>
    <property type="project" value="UniProtKB-KW"/>
</dbReference>
<evidence type="ECO:0000313" key="10">
    <source>
        <dbReference type="Proteomes" id="UP000075714"/>
    </source>
</evidence>
<reference evidence="10" key="1">
    <citation type="journal article" date="2016" name="Nat. Commun.">
        <title>The Gonium pectorale genome demonstrates co-option of cell cycle regulation during the evolution of multicellularity.</title>
        <authorList>
            <person name="Hanschen E.R."/>
            <person name="Marriage T.N."/>
            <person name="Ferris P.J."/>
            <person name="Hamaji T."/>
            <person name="Toyoda A."/>
            <person name="Fujiyama A."/>
            <person name="Neme R."/>
            <person name="Noguchi H."/>
            <person name="Minakuchi Y."/>
            <person name="Suzuki M."/>
            <person name="Kawai-Toyooka H."/>
            <person name="Smith D.R."/>
            <person name="Sparks H."/>
            <person name="Anderson J."/>
            <person name="Bakaric R."/>
            <person name="Luria V."/>
            <person name="Karger A."/>
            <person name="Kirschner M.W."/>
            <person name="Durand P.M."/>
            <person name="Michod R.E."/>
            <person name="Nozaki H."/>
            <person name="Olson B.J."/>
        </authorList>
    </citation>
    <scope>NUCLEOTIDE SEQUENCE [LARGE SCALE GENOMIC DNA]</scope>
    <source>
        <strain evidence="10">NIES-2863</strain>
    </source>
</reference>
<feature type="region of interest" description="Disordered" evidence="5">
    <location>
        <begin position="2190"/>
        <end position="2239"/>
    </location>
</feature>
<evidence type="ECO:0000259" key="6">
    <source>
        <dbReference type="Pfam" id="PF05183"/>
    </source>
</evidence>
<feature type="region of interest" description="Disordered" evidence="5">
    <location>
        <begin position="1060"/>
        <end position="1094"/>
    </location>
</feature>
<gene>
    <name evidence="9" type="ORF">GPECTOR_59g670</name>
</gene>
<evidence type="ECO:0000256" key="3">
    <source>
        <dbReference type="ARBA" id="ARBA00022806"/>
    </source>
</evidence>
<dbReference type="OrthoDB" id="547171at2759"/>
<evidence type="ECO:0000256" key="2">
    <source>
        <dbReference type="ARBA" id="ARBA00022801"/>
    </source>
</evidence>
<keyword evidence="1" id="KW-0547">Nucleotide-binding</keyword>
<feature type="region of interest" description="Disordered" evidence="5">
    <location>
        <begin position="1567"/>
        <end position="1602"/>
    </location>
</feature>
<evidence type="ECO:0000313" key="9">
    <source>
        <dbReference type="EMBL" id="KXZ45061.1"/>
    </source>
</evidence>
<evidence type="ECO:0000256" key="4">
    <source>
        <dbReference type="ARBA" id="ARBA00022840"/>
    </source>
</evidence>
<feature type="compositionally biased region" description="Gly residues" evidence="5">
    <location>
        <begin position="1071"/>
        <end position="1084"/>
    </location>
</feature>
<dbReference type="GO" id="GO:0003968">
    <property type="term" value="F:RNA-directed RNA polymerase activity"/>
    <property type="evidence" value="ECO:0007669"/>
    <property type="project" value="InterPro"/>
</dbReference>
<dbReference type="Gene3D" id="3.40.50.300">
    <property type="entry name" value="P-loop containing nucleotide triphosphate hydrolases"/>
    <property type="match status" value="3"/>
</dbReference>
<dbReference type="GO" id="GO:0016787">
    <property type="term" value="F:hydrolase activity"/>
    <property type="evidence" value="ECO:0007669"/>
    <property type="project" value="UniProtKB-KW"/>
</dbReference>
<feature type="domain" description="DNA2/NAM7 helicase helicase" evidence="7">
    <location>
        <begin position="2091"/>
        <end position="2163"/>
    </location>
</feature>
<feature type="region of interest" description="Disordered" evidence="5">
    <location>
        <begin position="1471"/>
        <end position="1500"/>
    </location>
</feature>
<dbReference type="InterPro" id="IPR027417">
    <property type="entry name" value="P-loop_NTPase"/>
</dbReference>
<keyword evidence="2" id="KW-0378">Hydrolase</keyword>
<dbReference type="InterPro" id="IPR057596">
    <property type="entry name" value="RDRP_core"/>
</dbReference>
<dbReference type="Pfam" id="PF05183">
    <property type="entry name" value="RdRP"/>
    <property type="match status" value="2"/>
</dbReference>
<evidence type="ECO:0000259" key="7">
    <source>
        <dbReference type="Pfam" id="PF13086"/>
    </source>
</evidence>
<comment type="caution">
    <text evidence="9">The sequence shown here is derived from an EMBL/GenBank/DDBJ whole genome shotgun (WGS) entry which is preliminary data.</text>
</comment>
<feature type="region of interest" description="Disordered" evidence="5">
    <location>
        <begin position="961"/>
        <end position="1003"/>
    </location>
</feature>
<dbReference type="Proteomes" id="UP000075714">
    <property type="component" value="Unassembled WGS sequence"/>
</dbReference>
<evidence type="ECO:0000256" key="5">
    <source>
        <dbReference type="SAM" id="MobiDB-lite"/>
    </source>
</evidence>
<feature type="domain" description="RDRP core" evidence="6">
    <location>
        <begin position="471"/>
        <end position="689"/>
    </location>
</feature>
<evidence type="ECO:0000259" key="8">
    <source>
        <dbReference type="Pfam" id="PF13087"/>
    </source>
</evidence>
<feature type="region of interest" description="Disordered" evidence="5">
    <location>
        <begin position="1790"/>
        <end position="1812"/>
    </location>
</feature>
<sequence length="2511" mass="258828">MIVQVLEEGVRIGGRSYHFLGHSNEQLKSRSCFLFRSESLQEVEEMLCRWADFRSIASVAKRAKRTALLFSRFRPVELPEQLRRHEEIDDICTPDGRFKYTDGCGYCSLQLATYLARRLCISHRGRRWVPSVFQIRYLGYKGVVAVQPGLDALNKDRPPEQQVHLQLRKSMCKFRAPQRSQQQQQQQKQARPQQAASPSPQDCGDGSSSSGDAAGASGGSGAAAESAPDDAARLVFGVVDYSKPYKYGFLNSQAVMLLSALGVPEEVMVRRQAAHLADLAQLLRDEEAALRYLLAVNKMEEAELLVEYGLAPAPPGELGALEAAAAAARSRVRSVLREMQREEMDKLVKVLPPLSPVPPSQPTPQPQQPQRPHQPGQLGQQGGELDDPIGDEDDGLLGELAGAFDSTCGTAPPALEGAASDAVVPESLPPPAAAEPPTDSGGPAGGAAVAGRGDADDAGGGVGARSRVSPRIRVLLEKSRRVFGVADPSLDWPSQELAAAASGSGRQKQPPQLLYGQCFFQPLVDGQPKRLVGGSVVMIRNPCYDPADVRVLDVVDCPACGHLVDVLVLPTHGPRPTADEASGGDLDGDTFLVIWDEDIVNAARRTPPVPYDAAPEVQAGRISMSHLINYFVGYCGALLGRIDRLYHLWAGVSELGPASAECRALSQLFSRGVDSVSTGAATAIPQHLQLTESSLTPEQRARLEGRVWRRMERTAEAAWRGYNEFRAMGLLADPTDPWDVRDLDARGLMRLIRGTDEALSDFELLRLLVRWCRARPDQQQRLADWALHLDFGRMTHEQRLFALAAGVPRCLVFNALEQSALLGPDDLAAYQLGGGEGLHWKLLGEGESDDPLAFDHFHTALTAFRKKLLVLQMAEPSQVIVMYINEAFPAPGTYKCGADMLVFAFAGCFRRKHELQSHNLWLDLASNRIQIYRNGNTSQSFLWLHKGPPPVAPRAPIALLAPSTEPEPNVGLAPRGPGRGRGRSGGGRGRGGGGGRGAGGGDTLTRVSIATIEVDRQAFADGQIRKVTKEPLLRYEIYVVSDRLPLQSRGVVHLRGAGLRAADEEDEASRGGAGADAGADGGGSNALPPTEEPTAPEDVAALEALRARLAVSQAARAGACTAAARLAGDLAGQGKLTAAMKAARLARPLLPEETALGLLRCAARLHAASAAGEVVGWMLEGPAGPGTGAAREAGSGAAGAGPSRTAVASFRGTIDRALRVLRVAASTGALVTCPQAVTRVWQVIREAAGSAQVAQDATASNAAGAAAATAAVGPLGGLTSPHPAPLLGERDLELLLTACIACADASRHEPEMVPDLMSEILTSVAAPPTAPTTHGSAAAAALTPRLLLRLLDAVTCSGADRESALLICGVLLNAAEAAETDAASSAWGGDDRASVAPYCRHWAAVLTYEALEETHSADVQLALRAMDEVAGLLPGSSGGGGGGGGAAAPVAAPPITLWGFIAERVDAAARARRQRERGRDGGSAGRRRPGQDERSDLEALAGREMRRLAEERWRAQMAAAARSGGSGGGAAASQAIELVDLVAAPPPASARPPPAEPYSSAVAATDDYAVAPGPPDTGASSRDSDGDGSGEGPVDEAVAAPVQGRDYDEATGALTVEGHDAFAGRRGLSADAQGLLSPDGGAEDGFSLELRNLGGLPISSGGGGGGGQSIRVGDRVRLSDARTPPHMLRTACAYSRPLSGGDGGGGGATTGTYRDPLPLWVEGVVTDVGVMTLTVQLPWQPELEVPVPVPVPATAMAPTARVPGSAAAASPGGSSAGGVDAVGGGAAAGAGSTVAAGSAQGGGGGGGVGDGVARAPRRWRLQRLGNVVTYRRGMQALLRCYDRMAAPRPAGFEGLLMSASSSATGHVAGTASAAPSTPLDIIVRSWARAPPPSVPPAGSGGGSSTAVADGCGGWAAAASARAAPAARCPPELAARACPEGSNASQRAAVVAAAEGVLSIIHGPPGTGKTTTIAGLLLALLMTGRGDSSSDPRVGPAENGATTSQSCAATTTKRHQAPILVTAETNVAVDNILARLLRLAGEGGSASASLELGGPPGDIIRVGDSAGVGEPLRRYCLEALDGARSPYGYNTRAVRKALRNARLVFATCAGAGSALLDGVDFRVVVVDEASQATEPTTLIPLTRGSRQAVLVGDHKQLGPLVLSEEARRLGADVPLFERLLRPTPVRTAPAAPAIAQAEGGDRDAASRAAPLPASGVDGGGGGGAGGTSLTGSGSGGRRAAGGGAGLGAHLLDTQYRMHPDIAAFPARQFYAGRLRNGDHTSGIALPQPLTRRVTFVDVPDDGQHGGGAERCKGQSYENRGQADEAVRLVHQLLSCNAGRLAAADIGIITPYRAMVALLQAHPGLEVATVDGFQGREKAVVLLVTVRANDRGRVGFVDEARRLNVAITRAKAALVVIGSRRTLEAAAAAATTGAEAGTAAVGPGPAAPVLARPEDGGGEAGPAVGGSRGVVRGAGGGAAGIAASGEADGAGVGVDRRLLAAWLASMGVPHEGA</sequence>
<feature type="compositionally biased region" description="Gly residues" evidence="5">
    <location>
        <begin position="1799"/>
        <end position="1810"/>
    </location>
</feature>
<feature type="compositionally biased region" description="Basic and acidic residues" evidence="5">
    <location>
        <begin position="1489"/>
        <end position="1500"/>
    </location>
</feature>
<feature type="domain" description="RDRP core" evidence="6">
    <location>
        <begin position="4"/>
        <end position="296"/>
    </location>
</feature>
<dbReference type="Pfam" id="PF13087">
    <property type="entry name" value="AAA_12"/>
    <property type="match status" value="1"/>
</dbReference>
<feature type="compositionally biased region" description="Pro residues" evidence="5">
    <location>
        <begin position="353"/>
        <end position="369"/>
    </location>
</feature>
<dbReference type="EMBL" id="LSYV01000060">
    <property type="protein sequence ID" value="KXZ45061.1"/>
    <property type="molecule type" value="Genomic_DNA"/>
</dbReference>
<keyword evidence="3" id="KW-0347">Helicase</keyword>
<dbReference type="Pfam" id="PF13086">
    <property type="entry name" value="AAA_11"/>
    <property type="match status" value="2"/>
</dbReference>
<dbReference type="GO" id="GO:0005524">
    <property type="term" value="F:ATP binding"/>
    <property type="evidence" value="ECO:0007669"/>
    <property type="project" value="UniProtKB-KW"/>
</dbReference>
<proteinExistence type="predicted"/>
<name>A0A150G5F8_GONPE</name>
<keyword evidence="4" id="KW-0067">ATP-binding</keyword>
<dbReference type="PANTHER" id="PTHR10887:SF495">
    <property type="entry name" value="HELICASE SENATAXIN ISOFORM X1-RELATED"/>
    <property type="match status" value="1"/>
</dbReference>
<dbReference type="InterPro" id="IPR041679">
    <property type="entry name" value="DNA2/NAM7-like_C"/>
</dbReference>
<dbReference type="InterPro" id="IPR045055">
    <property type="entry name" value="DNA2/NAM7-like"/>
</dbReference>
<protein>
    <submittedName>
        <fullName evidence="9">Uncharacterized protein</fullName>
    </submittedName>
</protein>
<accession>A0A150G5F8</accession>
<dbReference type="FunFam" id="3.40.50.300:FF:000326">
    <property type="entry name" value="P-loop containing nucleoside triphosphate hydrolase"/>
    <property type="match status" value="1"/>
</dbReference>
<dbReference type="SUPFAM" id="SSF52540">
    <property type="entry name" value="P-loop containing nucleoside triphosphate hydrolases"/>
    <property type="match status" value="1"/>
</dbReference>
<dbReference type="STRING" id="33097.A0A150G5F8"/>
<dbReference type="PANTHER" id="PTHR10887">
    <property type="entry name" value="DNA2/NAM7 HELICASE FAMILY"/>
    <property type="match status" value="1"/>
</dbReference>
<keyword evidence="10" id="KW-1185">Reference proteome</keyword>
<feature type="region of interest" description="Disordered" evidence="5">
    <location>
        <begin position="174"/>
        <end position="225"/>
    </location>
</feature>
<feature type="domain" description="DNA2/NAM7 helicase helicase" evidence="7">
    <location>
        <begin position="1941"/>
        <end position="2077"/>
    </location>
</feature>
<feature type="compositionally biased region" description="Low complexity" evidence="5">
    <location>
        <begin position="435"/>
        <end position="452"/>
    </location>
</feature>
<feature type="domain" description="DNA2/NAM7 helicase-like C-terminal" evidence="8">
    <location>
        <begin position="2247"/>
        <end position="2418"/>
    </location>
</feature>
<dbReference type="GO" id="GO:0005694">
    <property type="term" value="C:chromosome"/>
    <property type="evidence" value="ECO:0007669"/>
    <property type="project" value="UniProtKB-ARBA"/>
</dbReference>
<feature type="region of interest" description="Disordered" evidence="5">
    <location>
        <begin position="351"/>
        <end position="466"/>
    </location>
</feature>
<dbReference type="InterPro" id="IPR047187">
    <property type="entry name" value="SF1_C_Upf1"/>
</dbReference>
<feature type="compositionally biased region" description="Acidic residues" evidence="5">
    <location>
        <begin position="384"/>
        <end position="396"/>
    </location>
</feature>
<feature type="compositionally biased region" description="Low complexity" evidence="5">
    <location>
        <begin position="175"/>
        <end position="215"/>
    </location>
</feature>